<keyword evidence="3" id="KW-0742">SOS response</keyword>
<feature type="coiled-coil region" evidence="4">
    <location>
        <begin position="418"/>
        <end position="452"/>
    </location>
</feature>
<protein>
    <recommendedName>
        <fullName evidence="7">ATP-dependent exonuclease SbcCD, C subunit-like protein</fullName>
    </recommendedName>
</protein>
<dbReference type="Pfam" id="PF13555">
    <property type="entry name" value="AAA_29"/>
    <property type="match status" value="1"/>
</dbReference>
<keyword evidence="4" id="KW-0175">Coiled coil</keyword>
<keyword evidence="2" id="KW-0234">DNA repair</keyword>
<dbReference type="OrthoDB" id="174137at2"/>
<dbReference type="GO" id="GO:0000731">
    <property type="term" value="P:DNA synthesis involved in DNA repair"/>
    <property type="evidence" value="ECO:0007669"/>
    <property type="project" value="TreeGrafter"/>
</dbReference>
<evidence type="ECO:0000256" key="4">
    <source>
        <dbReference type="SAM" id="Coils"/>
    </source>
</evidence>
<gene>
    <name evidence="5" type="ORF">FXF65_43030</name>
</gene>
<evidence type="ECO:0000256" key="1">
    <source>
        <dbReference type="ARBA" id="ARBA00022763"/>
    </source>
</evidence>
<evidence type="ECO:0008006" key="7">
    <source>
        <dbReference type="Google" id="ProtNLM"/>
    </source>
</evidence>
<feature type="coiled-coil region" evidence="4">
    <location>
        <begin position="308"/>
        <end position="349"/>
    </location>
</feature>
<dbReference type="GO" id="GO:0006302">
    <property type="term" value="P:double-strand break repair"/>
    <property type="evidence" value="ECO:0007669"/>
    <property type="project" value="TreeGrafter"/>
</dbReference>
<keyword evidence="1" id="KW-0227">DNA damage</keyword>
<dbReference type="RefSeq" id="WP_148356265.1">
    <property type="nucleotide sequence ID" value="NZ_JBHSBF010000037.1"/>
</dbReference>
<evidence type="ECO:0000313" key="5">
    <source>
        <dbReference type="EMBL" id="TYC07336.1"/>
    </source>
</evidence>
<proteinExistence type="predicted"/>
<dbReference type="SUPFAM" id="SSF52540">
    <property type="entry name" value="P-loop containing nucleoside triphosphate hydrolases"/>
    <property type="match status" value="1"/>
</dbReference>
<dbReference type="EMBL" id="VSFF01000024">
    <property type="protein sequence ID" value="TYC07336.1"/>
    <property type="molecule type" value="Genomic_DNA"/>
</dbReference>
<accession>A0A5D0TPT4</accession>
<name>A0A5D0TPT4_9ACTN</name>
<dbReference type="Pfam" id="PF13558">
    <property type="entry name" value="SbcC_Walker_B"/>
    <property type="match status" value="1"/>
</dbReference>
<feature type="coiled-coil region" evidence="4">
    <location>
        <begin position="692"/>
        <end position="729"/>
    </location>
</feature>
<dbReference type="InterPro" id="IPR027417">
    <property type="entry name" value="P-loop_NTPase"/>
</dbReference>
<evidence type="ECO:0000313" key="6">
    <source>
        <dbReference type="Proteomes" id="UP000322634"/>
    </source>
</evidence>
<evidence type="ECO:0000256" key="3">
    <source>
        <dbReference type="ARBA" id="ARBA00023236"/>
    </source>
</evidence>
<dbReference type="Proteomes" id="UP000322634">
    <property type="component" value="Unassembled WGS sequence"/>
</dbReference>
<organism evidence="5 6">
    <name type="scientific">Actinomadura syzygii</name>
    <dbReference type="NCBI Taxonomy" id="1427538"/>
    <lineage>
        <taxon>Bacteria</taxon>
        <taxon>Bacillati</taxon>
        <taxon>Actinomycetota</taxon>
        <taxon>Actinomycetes</taxon>
        <taxon>Streptosporangiales</taxon>
        <taxon>Thermomonosporaceae</taxon>
        <taxon>Actinomadura</taxon>
    </lineage>
</organism>
<evidence type="ECO:0000256" key="2">
    <source>
        <dbReference type="ARBA" id="ARBA00023204"/>
    </source>
</evidence>
<dbReference type="Gene3D" id="3.40.50.300">
    <property type="entry name" value="P-loop containing nucleotide triphosphate hydrolases"/>
    <property type="match status" value="1"/>
</dbReference>
<dbReference type="PANTHER" id="PTHR32182:SF0">
    <property type="entry name" value="DNA REPLICATION AND REPAIR PROTEIN RECF"/>
    <property type="match status" value="1"/>
</dbReference>
<dbReference type="PANTHER" id="PTHR32182">
    <property type="entry name" value="DNA REPLICATION AND REPAIR PROTEIN RECF"/>
    <property type="match status" value="1"/>
</dbReference>
<reference evidence="5 6" key="1">
    <citation type="submission" date="2019-08" db="EMBL/GenBank/DDBJ databases">
        <title>Actinomadura sp. nov. CYP1-5 isolated from mountain soil.</title>
        <authorList>
            <person name="Songsumanus A."/>
            <person name="Kuncharoen N."/>
            <person name="Kudo T."/>
            <person name="Yuki M."/>
            <person name="Igarashi Y."/>
            <person name="Tanasupawat S."/>
        </authorList>
    </citation>
    <scope>NUCLEOTIDE SEQUENCE [LARGE SCALE GENOMIC DNA]</scope>
    <source>
        <strain evidence="5 6">GKU157</strain>
    </source>
</reference>
<sequence length="1124" mass="127289">MTDALFSSVELDGSQPENPVGHRLSRLEVYNWGTFHDRVWTFEIGGRNGLLTGDIGSGKSTIVDAVTTLLMPAHRIAYNKAAGADTRERSLRSYVLGFHKSQRNEETGTSQPVALRGSDSFSVIVGVFANEGYAATVSLAQVFWMKDANQPERFYAIADRDLSVAGDFADFGTDITALKRRLRRSGARTFDTFPDYGRDFRRRLGIESEQAMDLLHQTVSMKSVSDLNEFVRDHMLEPFDAASWTTKLIAHFDDLTRAHDAVKRAEEQLQALTPLLEECERYDALRDEIDGLSGQQKALRYFFADRKATLLRQRIETLEGELAAGQREEQTLKSRIEGLRRRHDTLVQEREGKGGARISELEKLIADATRARDDRGVKARVFGDRLAEVSLPPVDTAQQFAARTREIADLSQATEARLTGLQTDLDDLGVERKRLTERADELGEEIRSLRHRKNNLPRRSLDLRTWLCRELDVGEADLPFAGELIRVRPQESRWEGAAERLLRPFALSMLVPEDLYTEVSDWINEHHLGTRLVYYRVPATLPAGTPEARVAGPVLAAKLDIKDCEFYPWLERELAVRAGHLCAENMTELRRAARAVTAAGQIKDGRGRHEKDDRTRIDDRSQYVLGWTNEQKIDALLRQAAAVQEGQNNLDARHKTLQKGRGICLAHVKTLTQLAETTDFTDLDWQGQVNLIEDLAQELNLLRMSSRELERLTTEIDVTGQELTNTEKQQKDCFKRIGSLEDRLAADRKKAEETAGIIAEPDAVDATTYFADLARQFPGTDDPAECDRAETSAGRMLSDKIGRRHKAQNSLAARIGSHMADFRKAYPNETTEFDDSVDSAPGYRELHARLIGDDLPRFREQFKTYLNTNTINDIAGFSSKLTQQADLIRRRVDVINDSLLAVEYNPGRYIRLLAEPSPNTEVRDFQRQLRDCTAGALSSDHSDQYSEEKFLQVSALIERFRGRDGLTSEDRVWTRRVTDVRNWFVFSASERWREDDSEHETYSDSSGKSGGQKEKLAYTILAASLAYQFKLEWGVTRSKTFRFTVIDEAFGRGSDESTRFALRLFRNLGLQLMIVTPLQKIHVIEPFVSAVGYVDNVNGQYSRLQNLTIEEYKARRLAHAVPGQ</sequence>
<comment type="caution">
    <text evidence="5">The sequence shown here is derived from an EMBL/GenBank/DDBJ whole genome shotgun (WGS) entry which is preliminary data.</text>
</comment>
<dbReference type="AlphaFoldDB" id="A0A5D0TPT4"/>
<dbReference type="GO" id="GO:0009432">
    <property type="term" value="P:SOS response"/>
    <property type="evidence" value="ECO:0007669"/>
    <property type="project" value="UniProtKB-KW"/>
</dbReference>
<keyword evidence="6" id="KW-1185">Reference proteome</keyword>